<proteinExistence type="predicted"/>
<name>A0ACC3S481_9PEZI</name>
<gene>
    <name evidence="1" type="ORF">M8818_007812</name>
</gene>
<sequence>MTRSKHFHPDREPLRKHASLELVESRTTGPFSFLNPTQAHYRHRHASGTPKTVNGEAQDDSDESEKQYSGDDGQKADAATPQSASNFTFKWTSRNNRKGRHALRIKPATDDPSTVNYKTPRPSTDYREVLRTIGKMLFYYPVWDVSWWVAYIFTWGSVVWVINAFFVFLPVVRPSTEFKDEILTGGGVTAFIGATIFEIGSVLLMFEAINENRSGCFGWAVEQVYDAHAHLSHRGGGADAEKGGVMSIKPDMDGCSHHHVNRKNFVGKPHRYESNTGSAPVPGAGPSNGDADASKMDGEAKSWQWWPSAYDLRTHYLHDIGFLACSSQMFGATIFWISGFTALPGINNNMSQGLLDGIYWVPQVVGGSGFIVSGFLFMIETQKREFHRRNLLEALEVPKAKSRSEKNATQFFMQFGNASLSEQLRPLRSHIEFLSSLTLVDIAIEALVDKFSDITYETHPLSGDFQSRYPRTSIEAPLPRPEVKGILHPVQVVKVVRDVFCPPPVHVTFPVTRPDSYWRAFNPMLFGSCVFGRTLVTLLTVAAKLSYRAVGEAGVIVPASWITDPWSQQHGFAFHGTPFVLRRSLETSTPPPSHAGSHERWLEQRIQEIPAMPKQVTKEQREVFAVATNGGMSSTVGTSLHHRRAKRRMRQCSTTSPEPQPTSCDRPVVGKRTGMEWADFLPLSAAATAREIETADSADRRIPVFSQLLAHCMHAASTAPVRNGDGLTGSRSDVQA</sequence>
<dbReference type="Proteomes" id="UP001320706">
    <property type="component" value="Unassembled WGS sequence"/>
</dbReference>
<comment type="caution">
    <text evidence="1">The sequence shown here is derived from an EMBL/GenBank/DDBJ whole genome shotgun (WGS) entry which is preliminary data.</text>
</comment>
<dbReference type="EMBL" id="JAMKPW020000044">
    <property type="protein sequence ID" value="KAK8192640.1"/>
    <property type="molecule type" value="Genomic_DNA"/>
</dbReference>
<keyword evidence="2" id="KW-1185">Reference proteome</keyword>
<evidence type="ECO:0000313" key="2">
    <source>
        <dbReference type="Proteomes" id="UP001320706"/>
    </source>
</evidence>
<organism evidence="1 2">
    <name type="scientific">Zalaria obscura</name>
    <dbReference type="NCBI Taxonomy" id="2024903"/>
    <lineage>
        <taxon>Eukaryota</taxon>
        <taxon>Fungi</taxon>
        <taxon>Dikarya</taxon>
        <taxon>Ascomycota</taxon>
        <taxon>Pezizomycotina</taxon>
        <taxon>Dothideomycetes</taxon>
        <taxon>Dothideomycetidae</taxon>
        <taxon>Dothideales</taxon>
        <taxon>Zalariaceae</taxon>
        <taxon>Zalaria</taxon>
    </lineage>
</organism>
<reference evidence="1" key="1">
    <citation type="submission" date="2024-02" db="EMBL/GenBank/DDBJ databases">
        <title>Metagenome Assembled Genome of Zalaria obscura JY119.</title>
        <authorList>
            <person name="Vighnesh L."/>
            <person name="Jagadeeshwari U."/>
            <person name="Venkata Ramana C."/>
            <person name="Sasikala C."/>
        </authorList>
    </citation>
    <scope>NUCLEOTIDE SEQUENCE</scope>
    <source>
        <strain evidence="1">JY119</strain>
    </source>
</reference>
<accession>A0ACC3S481</accession>
<protein>
    <submittedName>
        <fullName evidence="1">Uncharacterized protein</fullName>
    </submittedName>
</protein>
<evidence type="ECO:0000313" key="1">
    <source>
        <dbReference type="EMBL" id="KAK8192640.1"/>
    </source>
</evidence>